<organism evidence="2 3">
    <name type="scientific">Plasmodium ovale curtisi</name>
    <dbReference type="NCBI Taxonomy" id="864141"/>
    <lineage>
        <taxon>Eukaryota</taxon>
        <taxon>Sar</taxon>
        <taxon>Alveolata</taxon>
        <taxon>Apicomplexa</taxon>
        <taxon>Aconoidasida</taxon>
        <taxon>Haemosporida</taxon>
        <taxon>Plasmodiidae</taxon>
        <taxon>Plasmodium</taxon>
        <taxon>Plasmodium (Plasmodium)</taxon>
    </lineage>
</organism>
<reference evidence="3" key="1">
    <citation type="submission" date="2016-05" db="EMBL/GenBank/DDBJ databases">
        <authorList>
            <person name="Naeem Raeece"/>
        </authorList>
    </citation>
    <scope>NUCLEOTIDE SEQUENCE [LARGE SCALE GENOMIC DNA]</scope>
</reference>
<sequence length="424" mass="49602">MVGYVTQLTEQFSPFYALLIFLVFNIILSESNSPFCDISTGAIKYFKCYSMNTVRCLSTNKLGKKYRNCKCKNFDTNNGKKKKKFTQNEPVVRRITLCKSKQGKKEDIGNLLKSETNRYVIVKHGKNNKYIYQFLLNNSFPTSNNFHIKSPLKSYKTNVANFLLVKKDGASFNSTNSRNSSHWAKVDEIHWSSTRKCFSLHAMSTRDTSTGASTATSATATLPVEREDNNTLLRNNRNVSRVEEDNAKECCKQEGETKKRKRILSEASKNSMREKLRLIMLNKWKDVEFRKKMIRSFKKRGLEHNKKISEAVKRKWQNDKDYKLKTLEGQRKYFLGRYKNSRVTFISNETRKKISKSMKQYWMNKNKCNPPLVNNLQSLVKKKKKHKKVWENIYSLILNQKLDDFNSYQTFHHNLSINLQAALN</sequence>
<evidence type="ECO:0000313" key="3">
    <source>
        <dbReference type="Proteomes" id="UP000078560"/>
    </source>
</evidence>
<gene>
    <name evidence="2" type="ORF">POVCU2_0012900</name>
</gene>
<protein>
    <submittedName>
        <fullName evidence="2">Uncharacterized protein</fullName>
    </submittedName>
</protein>
<accession>A0A1A8VNI8</accession>
<feature type="transmembrane region" description="Helical" evidence="1">
    <location>
        <begin position="12"/>
        <end position="28"/>
    </location>
</feature>
<keyword evidence="1" id="KW-0472">Membrane</keyword>
<evidence type="ECO:0000256" key="1">
    <source>
        <dbReference type="SAM" id="Phobius"/>
    </source>
</evidence>
<name>A0A1A8VNI8_PLAOA</name>
<evidence type="ECO:0000313" key="2">
    <source>
        <dbReference type="EMBL" id="SBS81941.1"/>
    </source>
</evidence>
<keyword evidence="1" id="KW-1133">Transmembrane helix</keyword>
<proteinExistence type="predicted"/>
<dbReference type="EMBL" id="FLQU01000195">
    <property type="protein sequence ID" value="SBS81941.1"/>
    <property type="molecule type" value="Genomic_DNA"/>
</dbReference>
<dbReference type="Proteomes" id="UP000078560">
    <property type="component" value="Unassembled WGS sequence"/>
</dbReference>
<keyword evidence="1" id="KW-0812">Transmembrane</keyword>
<dbReference type="AlphaFoldDB" id="A0A1A8VNI8"/>